<proteinExistence type="predicted"/>
<dbReference type="Gene3D" id="2.160.20.10">
    <property type="entry name" value="Single-stranded right-handed beta-helix, Pectin lyase-like"/>
    <property type="match status" value="1"/>
</dbReference>
<dbReference type="Pfam" id="PF12708">
    <property type="entry name" value="Pect-lyase_RHGA_epim"/>
    <property type="match status" value="1"/>
</dbReference>
<reference evidence="4" key="1">
    <citation type="journal article" date="2021" name="Proc. Natl. Acad. Sci. U.S.A.">
        <title>A Catalog of Tens of Thousands of Viruses from Human Metagenomes Reveals Hidden Associations with Chronic Diseases.</title>
        <authorList>
            <person name="Tisza M.J."/>
            <person name="Buck C.B."/>
        </authorList>
    </citation>
    <scope>NUCLEOTIDE SEQUENCE</scope>
    <source>
        <strain evidence="4">Ct6bU4</strain>
    </source>
</reference>
<organism evidence="4">
    <name type="scientific">Siphoviridae sp. ct6bU4</name>
    <dbReference type="NCBI Taxonomy" id="2825344"/>
    <lineage>
        <taxon>Viruses</taxon>
        <taxon>Duplodnaviria</taxon>
        <taxon>Heunggongvirae</taxon>
        <taxon>Uroviricota</taxon>
        <taxon>Caudoviricetes</taxon>
    </lineage>
</organism>
<accession>A0A8S5VA88</accession>
<dbReference type="InterPro" id="IPR024535">
    <property type="entry name" value="RHGA/B-epi-like_pectate_lyase"/>
</dbReference>
<name>A0A8S5VA88_9CAUD</name>
<protein>
    <submittedName>
        <fullName evidence="4">Peptidase</fullName>
    </submittedName>
</protein>
<dbReference type="GO" id="GO:0044423">
    <property type="term" value="C:virion component"/>
    <property type="evidence" value="ECO:0007669"/>
    <property type="project" value="UniProtKB-KW"/>
</dbReference>
<evidence type="ECO:0000256" key="2">
    <source>
        <dbReference type="ARBA" id="ARBA00022844"/>
    </source>
</evidence>
<feature type="domain" description="Rhamnogalacturonase A/B/Epimerase-like pectate lyase" evidence="3">
    <location>
        <begin position="37"/>
        <end position="145"/>
    </location>
</feature>
<evidence type="ECO:0000259" key="3">
    <source>
        <dbReference type="Pfam" id="PF12708"/>
    </source>
</evidence>
<dbReference type="InterPro" id="IPR011050">
    <property type="entry name" value="Pectin_lyase_fold/virulence"/>
</dbReference>
<dbReference type="GO" id="GO:0019058">
    <property type="term" value="P:viral life cycle"/>
    <property type="evidence" value="ECO:0007669"/>
    <property type="project" value="UniProtKB-ARBA"/>
</dbReference>
<comment type="subcellular location">
    <subcellularLocation>
        <location evidence="1">Virion</location>
    </subcellularLocation>
</comment>
<evidence type="ECO:0000313" key="4">
    <source>
        <dbReference type="EMBL" id="DAG03682.1"/>
    </source>
</evidence>
<evidence type="ECO:0000256" key="1">
    <source>
        <dbReference type="ARBA" id="ARBA00004328"/>
    </source>
</evidence>
<dbReference type="EMBL" id="BK016234">
    <property type="protein sequence ID" value="DAG03682.1"/>
    <property type="molecule type" value="Genomic_DNA"/>
</dbReference>
<dbReference type="InterPro" id="IPR012334">
    <property type="entry name" value="Pectin_lyas_fold"/>
</dbReference>
<sequence length="475" mass="50211">MAKTTVPVLTDGRFTGRGLDAARAVQTGASYDVCSPDFGADPTGQRDSTKAIQDAVDRAYAAGGGTVRIPAGVYQVSSPFISLKGNVQVVGDGRSTQIVATERGGVNTKTGVFRTGTWNERAQDPTLIHFGVSNLMIRAREAARGHKSPIIRLCGVLLNTDLGDKPVEPDAAPTLNNVTVWDMETGVAILGRDDQAMDVWNLKIRNCLQAGLVVGKPDGHPELEAKVPGGPGGADNQFFGLNVGGANQGNGNYAGVEVYTSQCTFVNARAWYTHRSTPWQSLYGQPVDAAAGADNTGGAPKTLDRERQKAGAGFYVKGTKCIFTGCLAQENGGHGFLIRWGQNQLIGCRGESSSYKDTVHAPATEGDAADFYIANEGTDGTVLLGCVSQKVGNRGTGAKWSYYVETWYKGLSIQGCRSIDIAAPAGYAAPVRVDKSPQGDNVYVQVDKFEFSTRPGGTLEGLVKRVAALEAAKPQ</sequence>
<dbReference type="SUPFAM" id="SSF51126">
    <property type="entry name" value="Pectin lyase-like"/>
    <property type="match status" value="1"/>
</dbReference>
<keyword evidence="2" id="KW-0946">Virion</keyword>
<dbReference type="GO" id="GO:0051701">
    <property type="term" value="P:biological process involved in interaction with host"/>
    <property type="evidence" value="ECO:0007669"/>
    <property type="project" value="UniProtKB-ARBA"/>
</dbReference>